<accession>A0A7R7XDS3</accession>
<evidence type="ECO:0000256" key="4">
    <source>
        <dbReference type="ARBA" id="ARBA00022824"/>
    </source>
</evidence>
<dbReference type="PANTHER" id="PTHR48182:SF2">
    <property type="entry name" value="PROTEIN SERAC1"/>
    <property type="match status" value="1"/>
</dbReference>
<comment type="subcellular location">
    <subcellularLocation>
        <location evidence="2">Endoplasmic reticulum</location>
    </subcellularLocation>
    <subcellularLocation>
        <location evidence="3">Membrane</location>
    </subcellularLocation>
    <subcellularLocation>
        <location evidence="1">Mitochondrion</location>
    </subcellularLocation>
</comment>
<evidence type="ECO:0000256" key="2">
    <source>
        <dbReference type="ARBA" id="ARBA00004240"/>
    </source>
</evidence>
<dbReference type="Gene3D" id="3.40.50.1820">
    <property type="entry name" value="alpha/beta hydrolase"/>
    <property type="match status" value="1"/>
</dbReference>
<dbReference type="OrthoDB" id="5086500at2759"/>
<keyword evidence="4" id="KW-0256">Endoplasmic reticulum</keyword>
<organism evidence="8 9">
    <name type="scientific">Aspergillus puulaauensis</name>
    <dbReference type="NCBI Taxonomy" id="1220207"/>
    <lineage>
        <taxon>Eukaryota</taxon>
        <taxon>Fungi</taxon>
        <taxon>Dikarya</taxon>
        <taxon>Ascomycota</taxon>
        <taxon>Pezizomycotina</taxon>
        <taxon>Eurotiomycetes</taxon>
        <taxon>Eurotiomycetidae</taxon>
        <taxon>Eurotiales</taxon>
        <taxon>Aspergillaceae</taxon>
        <taxon>Aspergillus</taxon>
    </lineage>
</organism>
<gene>
    <name evidence="8" type="ORF">APUU_12268S</name>
</gene>
<proteinExistence type="predicted"/>
<evidence type="ECO:0000256" key="1">
    <source>
        <dbReference type="ARBA" id="ARBA00004173"/>
    </source>
</evidence>
<dbReference type="GO" id="GO:0016020">
    <property type="term" value="C:membrane"/>
    <property type="evidence" value="ECO:0007669"/>
    <property type="project" value="UniProtKB-SubCell"/>
</dbReference>
<evidence type="ECO:0000313" key="9">
    <source>
        <dbReference type="Proteomes" id="UP000654913"/>
    </source>
</evidence>
<evidence type="ECO:0000256" key="5">
    <source>
        <dbReference type="ARBA" id="ARBA00023128"/>
    </source>
</evidence>
<dbReference type="Pfam" id="PF12697">
    <property type="entry name" value="Abhydrolase_6"/>
    <property type="match status" value="1"/>
</dbReference>
<dbReference type="GeneID" id="64969445"/>
<dbReference type="InterPro" id="IPR052374">
    <property type="entry name" value="SERAC1"/>
</dbReference>
<keyword evidence="5" id="KW-0496">Mitochondrion</keyword>
<keyword evidence="6" id="KW-0472">Membrane</keyword>
<dbReference type="GO" id="GO:0005783">
    <property type="term" value="C:endoplasmic reticulum"/>
    <property type="evidence" value="ECO:0007669"/>
    <property type="project" value="UniProtKB-SubCell"/>
</dbReference>
<evidence type="ECO:0000256" key="6">
    <source>
        <dbReference type="ARBA" id="ARBA00023136"/>
    </source>
</evidence>
<protein>
    <recommendedName>
        <fullName evidence="7">AB hydrolase-1 domain-containing protein</fullName>
    </recommendedName>
</protein>
<dbReference type="SUPFAM" id="SSF53474">
    <property type="entry name" value="alpha/beta-Hydrolases"/>
    <property type="match status" value="1"/>
</dbReference>
<keyword evidence="9" id="KW-1185">Reference proteome</keyword>
<evidence type="ECO:0000256" key="3">
    <source>
        <dbReference type="ARBA" id="ARBA00004370"/>
    </source>
</evidence>
<evidence type="ECO:0000259" key="7">
    <source>
        <dbReference type="Pfam" id="PF12697"/>
    </source>
</evidence>
<dbReference type="PANTHER" id="PTHR48182">
    <property type="entry name" value="PROTEIN SERAC1"/>
    <property type="match status" value="1"/>
</dbReference>
<dbReference type="EMBL" id="AP024443">
    <property type="protein sequence ID" value="BCS19440.1"/>
    <property type="molecule type" value="Genomic_DNA"/>
</dbReference>
<dbReference type="InterPro" id="IPR029058">
    <property type="entry name" value="AB_hydrolase_fold"/>
</dbReference>
<evidence type="ECO:0000313" key="8">
    <source>
        <dbReference type="EMBL" id="BCS19440.1"/>
    </source>
</evidence>
<reference evidence="8" key="1">
    <citation type="submission" date="2021-01" db="EMBL/GenBank/DDBJ databases">
        <authorList>
            <consortium name="Aspergillus puulaauensis MK2 genome sequencing consortium"/>
            <person name="Kazuki M."/>
            <person name="Futagami T."/>
        </authorList>
    </citation>
    <scope>NUCLEOTIDE SEQUENCE</scope>
    <source>
        <strain evidence="8">MK2</strain>
    </source>
</reference>
<dbReference type="RefSeq" id="XP_041551634.1">
    <property type="nucleotide sequence ID" value="XM_041698450.1"/>
</dbReference>
<name>A0A7R7XDS3_9EURO</name>
<dbReference type="AlphaFoldDB" id="A0A7R7XDS3"/>
<dbReference type="InterPro" id="IPR000073">
    <property type="entry name" value="AB_hydrolase_1"/>
</dbReference>
<dbReference type="Proteomes" id="UP000654913">
    <property type="component" value="Chromosome 1"/>
</dbReference>
<dbReference type="GO" id="GO:0005739">
    <property type="term" value="C:mitochondrion"/>
    <property type="evidence" value="ECO:0007669"/>
    <property type="project" value="UniProtKB-SubCell"/>
</dbReference>
<feature type="domain" description="AB hydrolase-1" evidence="7">
    <location>
        <begin position="19"/>
        <end position="151"/>
    </location>
</feature>
<reference evidence="8" key="2">
    <citation type="submission" date="2021-02" db="EMBL/GenBank/DDBJ databases">
        <title>Aspergillus puulaauensis MK2 genome sequence.</title>
        <authorList>
            <person name="Futagami T."/>
            <person name="Mori K."/>
            <person name="Kadooka C."/>
            <person name="Tanaka T."/>
        </authorList>
    </citation>
    <scope>NUCLEOTIDE SEQUENCE</scope>
    <source>
        <strain evidence="8">MK2</strain>
    </source>
</reference>
<dbReference type="KEGG" id="apuu:APUU_12268S"/>
<sequence length="304" mass="34049">MGLHQIYPAQRRGRFSVDVVLVHGLCSDSSSAWTKNDITWPRDLLPHSLGYCNARILTFSYAAEGFLSANTKTHGVRTFTCAESLLSDLRDYRIMDPKRPIIFVGHSLGGLVIKSALVHANIRNQVYGIIAECTKAIVFFSTPHQGSDNAAWDAFFTSLDQANLQGAQVVGELRLWSDMLVQLTVEFADLARFFRMTSFFETRGSKGVFVVKEASARIGQFGERPRGLDADHIGICKFVEDDDNWGIVQARFEAIAYEIGIYDEITHPVSQPARAPLALEAPQEDEDELVRRIQQNLHGSMRRN</sequence>